<dbReference type="InterPro" id="IPR010982">
    <property type="entry name" value="Lambda_DNA-bd_dom_sf"/>
</dbReference>
<reference evidence="5 7" key="3">
    <citation type="submission" date="2018-03" db="EMBL/GenBank/DDBJ databases">
        <title>Genome Sequences of Lactobacillus sp. Isolates from Traditional Turkish Sourdough.</title>
        <authorList>
            <person name="Skory C.D."/>
            <person name="Dertli E."/>
        </authorList>
    </citation>
    <scope>NUCLEOTIDE SEQUENCE [LARGE SCALE GENOMIC DNA]</scope>
    <source>
        <strain evidence="5 7">E81</strain>
    </source>
</reference>
<reference evidence="4" key="2">
    <citation type="journal article" date="2018" name="BMC Genomics">
        <title>Whole genome sequencing and function prediction of 133 gut anaerobes isolated from chicken caecum in pure cultures.</title>
        <authorList>
            <person name="Medvecky M."/>
            <person name="Cejkova D."/>
            <person name="Polansky O."/>
            <person name="Karasova D."/>
            <person name="Kubasova T."/>
            <person name="Cizek A."/>
            <person name="Rychlik I."/>
        </authorList>
    </citation>
    <scope>NUCLEOTIDE SEQUENCE</scope>
    <source>
        <strain evidence="4">An71</strain>
    </source>
</reference>
<feature type="transmembrane region" description="Helical" evidence="2">
    <location>
        <begin position="148"/>
        <end position="167"/>
    </location>
</feature>
<feature type="transmembrane region" description="Helical" evidence="2">
    <location>
        <begin position="173"/>
        <end position="198"/>
    </location>
</feature>
<organism evidence="4 6">
    <name type="scientific">Limosilactobacillus reuteri</name>
    <name type="common">Lactobacillus reuteri</name>
    <dbReference type="NCBI Taxonomy" id="1598"/>
    <lineage>
        <taxon>Bacteria</taxon>
        <taxon>Bacillati</taxon>
        <taxon>Bacillota</taxon>
        <taxon>Bacilli</taxon>
        <taxon>Lactobacillales</taxon>
        <taxon>Lactobacillaceae</taxon>
        <taxon>Limosilactobacillus</taxon>
    </lineage>
</organism>
<dbReference type="GO" id="GO:0003677">
    <property type="term" value="F:DNA binding"/>
    <property type="evidence" value="ECO:0007669"/>
    <property type="project" value="UniProtKB-KW"/>
</dbReference>
<gene>
    <name evidence="4" type="ORF">B5G22_06285</name>
    <name evidence="5" type="ORF">DA796_07155</name>
</gene>
<keyword evidence="2" id="KW-1133">Transmembrane helix</keyword>
<dbReference type="CDD" id="cd00093">
    <property type="entry name" value="HTH_XRE"/>
    <property type="match status" value="1"/>
</dbReference>
<dbReference type="PROSITE" id="PS50943">
    <property type="entry name" value="HTH_CROC1"/>
    <property type="match status" value="1"/>
</dbReference>
<dbReference type="SMART" id="SM00530">
    <property type="entry name" value="HTH_XRE"/>
    <property type="match status" value="1"/>
</dbReference>
<proteinExistence type="predicted"/>
<dbReference type="Pfam" id="PF01381">
    <property type="entry name" value="HTH_3"/>
    <property type="match status" value="1"/>
</dbReference>
<dbReference type="PANTHER" id="PTHR46558">
    <property type="entry name" value="TRACRIPTIONAL REGULATORY PROTEIN-RELATED-RELATED"/>
    <property type="match status" value="1"/>
</dbReference>
<evidence type="ECO:0000256" key="2">
    <source>
        <dbReference type="SAM" id="Phobius"/>
    </source>
</evidence>
<name>A0A1Y3UKB1_LIMRT</name>
<evidence type="ECO:0000313" key="5">
    <source>
        <dbReference type="EMBL" id="PTM28905.1"/>
    </source>
</evidence>
<evidence type="ECO:0000313" key="7">
    <source>
        <dbReference type="Proteomes" id="UP000241783"/>
    </source>
</evidence>
<feature type="transmembrane region" description="Helical" evidence="2">
    <location>
        <begin position="85"/>
        <end position="105"/>
    </location>
</feature>
<dbReference type="SUPFAM" id="SSF47413">
    <property type="entry name" value="lambda repressor-like DNA-binding domains"/>
    <property type="match status" value="1"/>
</dbReference>
<feature type="domain" description="HTH cro/C1-type" evidence="3">
    <location>
        <begin position="7"/>
        <end position="61"/>
    </location>
</feature>
<dbReference type="Gene3D" id="1.10.260.40">
    <property type="entry name" value="lambda repressor-like DNA-binding domains"/>
    <property type="match status" value="1"/>
</dbReference>
<dbReference type="InterPro" id="IPR001387">
    <property type="entry name" value="Cro/C1-type_HTH"/>
</dbReference>
<dbReference type="EMBL" id="NFHN01000022">
    <property type="protein sequence ID" value="OUN47507.1"/>
    <property type="molecule type" value="Genomic_DNA"/>
</dbReference>
<dbReference type="AlphaFoldDB" id="A0A1Y3UKB1"/>
<evidence type="ECO:0000313" key="4">
    <source>
        <dbReference type="EMBL" id="OUN47507.1"/>
    </source>
</evidence>
<feature type="transmembrane region" description="Helical" evidence="2">
    <location>
        <begin position="117"/>
        <end position="136"/>
    </location>
</feature>
<evidence type="ECO:0000256" key="1">
    <source>
        <dbReference type="ARBA" id="ARBA00023125"/>
    </source>
</evidence>
<dbReference type="Proteomes" id="UP000241783">
    <property type="component" value="Unassembled WGS sequence"/>
</dbReference>
<dbReference type="RefSeq" id="WP_013923882.1">
    <property type="nucleotide sequence ID" value="NZ_CAKMAK010000002.1"/>
</dbReference>
<dbReference type="EMBL" id="PZQO01000019">
    <property type="protein sequence ID" value="PTM28905.1"/>
    <property type="molecule type" value="Genomic_DNA"/>
</dbReference>
<comment type="caution">
    <text evidence="4">The sequence shown here is derived from an EMBL/GenBank/DDBJ whole genome shotgun (WGS) entry which is preliminary data.</text>
</comment>
<evidence type="ECO:0000259" key="3">
    <source>
        <dbReference type="PROSITE" id="PS50943"/>
    </source>
</evidence>
<dbReference type="PANTHER" id="PTHR46558:SF15">
    <property type="entry name" value="HELIX-TURN-HELIX DOMAIN PROTEIN"/>
    <property type="match status" value="1"/>
</dbReference>
<keyword evidence="1" id="KW-0238">DNA-binding</keyword>
<dbReference type="Proteomes" id="UP000195868">
    <property type="component" value="Unassembled WGS sequence"/>
</dbReference>
<sequence>MKFADKMKLYRYQKGWTQQDVAERLLISRKTISSWENSRSYPDIFMLVQISDLYHVSLDDLLREDHEMINNYKEEHTMNKRVDKIFVLCYFLNIIGAVVIVLKPILPFLSNYLPKPVFTIISFVIVSSFIILVSYADWSKIKNKPGFWITWLIITLLEVRLTFPVNVPINDNGIGYIFGALTGNVLVALCLTCIVWLFPQFKERRAK</sequence>
<accession>A0A1Y3UKB1</accession>
<evidence type="ECO:0000313" key="6">
    <source>
        <dbReference type="Proteomes" id="UP000195868"/>
    </source>
</evidence>
<keyword evidence="2" id="KW-0472">Membrane</keyword>
<reference evidence="6" key="1">
    <citation type="submission" date="2017-04" db="EMBL/GenBank/DDBJ databases">
        <title>Function of individual gut microbiota members based on whole genome sequencing of pure cultures obtained from chicken caecum.</title>
        <authorList>
            <person name="Medvecky M."/>
            <person name="Cejkova D."/>
            <person name="Polansky O."/>
            <person name="Karasova D."/>
            <person name="Kubasova T."/>
            <person name="Cizek A."/>
            <person name="Rychlik I."/>
        </authorList>
    </citation>
    <scope>NUCLEOTIDE SEQUENCE [LARGE SCALE GENOMIC DNA]</scope>
    <source>
        <strain evidence="6">An71</strain>
    </source>
</reference>
<protein>
    <submittedName>
        <fullName evidence="4 5">Transcriptional regulator</fullName>
    </submittedName>
</protein>
<keyword evidence="2" id="KW-0812">Transmembrane</keyword>